<gene>
    <name evidence="1" type="ORF">CCMP2556_LOCUS40924</name>
    <name evidence="2" type="ORF">CCMP2556_LOCUS41284</name>
</gene>
<proteinExistence type="predicted"/>
<accession>A0ABP0Q739</accession>
<sequence>MQRSCRPGHDAFGAAPFVVGAAFALGGEELRALIASGEQQLAEARGRARGLDVDAARRAVAAATSEAKAAALRLKVRVQCWRARRTLDGGPILREAEEEIEAEAAQFHKAKCSRGVAWMRLSLAEIDLQRGGLCRCGSAADLALEALEELPEAQQEAKLLHAAALLGSGRPAEA</sequence>
<evidence type="ECO:0000313" key="1">
    <source>
        <dbReference type="EMBL" id="CAK9084060.1"/>
    </source>
</evidence>
<evidence type="ECO:0000313" key="2">
    <source>
        <dbReference type="EMBL" id="CAK9084978.1"/>
    </source>
</evidence>
<evidence type="ECO:0000313" key="3">
    <source>
        <dbReference type="Proteomes" id="UP001642484"/>
    </source>
</evidence>
<dbReference type="EMBL" id="CAXAMN010024139">
    <property type="protein sequence ID" value="CAK9084060.1"/>
    <property type="molecule type" value="Genomic_DNA"/>
</dbReference>
<reference evidence="1 3" key="1">
    <citation type="submission" date="2024-02" db="EMBL/GenBank/DDBJ databases">
        <authorList>
            <person name="Chen Y."/>
            <person name="Shah S."/>
            <person name="Dougan E. K."/>
            <person name="Thang M."/>
            <person name="Chan C."/>
        </authorList>
    </citation>
    <scope>NUCLEOTIDE SEQUENCE [LARGE SCALE GENOMIC DNA]</scope>
</reference>
<protein>
    <submittedName>
        <fullName evidence="1">Uncharacterized protein</fullName>
    </submittedName>
</protein>
<comment type="caution">
    <text evidence="1">The sequence shown here is derived from an EMBL/GenBank/DDBJ whole genome shotgun (WGS) entry which is preliminary data.</text>
</comment>
<name>A0ABP0Q739_9DINO</name>
<dbReference type="Proteomes" id="UP001642484">
    <property type="component" value="Unassembled WGS sequence"/>
</dbReference>
<organism evidence="1 3">
    <name type="scientific">Durusdinium trenchii</name>
    <dbReference type="NCBI Taxonomy" id="1381693"/>
    <lineage>
        <taxon>Eukaryota</taxon>
        <taxon>Sar</taxon>
        <taxon>Alveolata</taxon>
        <taxon>Dinophyceae</taxon>
        <taxon>Suessiales</taxon>
        <taxon>Symbiodiniaceae</taxon>
        <taxon>Durusdinium</taxon>
    </lineage>
</organism>
<keyword evidence="3" id="KW-1185">Reference proteome</keyword>
<dbReference type="EMBL" id="CAXAMN010024250">
    <property type="protein sequence ID" value="CAK9084978.1"/>
    <property type="molecule type" value="Genomic_DNA"/>
</dbReference>